<feature type="compositionally biased region" description="Basic and acidic residues" evidence="1">
    <location>
        <begin position="1"/>
        <end position="12"/>
    </location>
</feature>
<evidence type="ECO:0000256" key="1">
    <source>
        <dbReference type="SAM" id="MobiDB-lite"/>
    </source>
</evidence>
<dbReference type="GeneID" id="94431877"/>
<gene>
    <name evidence="2" type="ORF">CSUI_008537</name>
</gene>
<dbReference type="Proteomes" id="UP000221165">
    <property type="component" value="Unassembled WGS sequence"/>
</dbReference>
<dbReference type="VEuPathDB" id="ToxoDB:CSUI_008537"/>
<feature type="compositionally biased region" description="Polar residues" evidence="1">
    <location>
        <begin position="183"/>
        <end position="192"/>
    </location>
</feature>
<feature type="region of interest" description="Disordered" evidence="1">
    <location>
        <begin position="510"/>
        <end position="535"/>
    </location>
</feature>
<keyword evidence="3" id="KW-1185">Reference proteome</keyword>
<name>A0A2C6K8T4_9APIC</name>
<feature type="region of interest" description="Disordered" evidence="1">
    <location>
        <begin position="264"/>
        <end position="312"/>
    </location>
</feature>
<dbReference type="AlphaFoldDB" id="A0A2C6K8T4"/>
<feature type="region of interest" description="Disordered" evidence="1">
    <location>
        <begin position="52"/>
        <end position="83"/>
    </location>
</feature>
<evidence type="ECO:0000313" key="2">
    <source>
        <dbReference type="EMBL" id="PHJ17640.1"/>
    </source>
</evidence>
<proteinExistence type="predicted"/>
<reference evidence="2 3" key="1">
    <citation type="journal article" date="2017" name="Int. J. Parasitol.">
        <title>The genome of the protozoan parasite Cystoisospora suis and a reverse vaccinology approach to identify vaccine candidates.</title>
        <authorList>
            <person name="Palmieri N."/>
            <person name="Shrestha A."/>
            <person name="Ruttkowski B."/>
            <person name="Beck T."/>
            <person name="Vogl C."/>
            <person name="Tomley F."/>
            <person name="Blake D.P."/>
            <person name="Joachim A."/>
        </authorList>
    </citation>
    <scope>NUCLEOTIDE SEQUENCE [LARGE SCALE GENOMIC DNA]</scope>
    <source>
        <strain evidence="2 3">Wien I</strain>
    </source>
</reference>
<comment type="caution">
    <text evidence="2">The sequence shown here is derived from an EMBL/GenBank/DDBJ whole genome shotgun (WGS) entry which is preliminary data.</text>
</comment>
<feature type="compositionally biased region" description="Basic and acidic residues" evidence="1">
    <location>
        <begin position="522"/>
        <end position="531"/>
    </location>
</feature>
<dbReference type="RefSeq" id="XP_067919358.1">
    <property type="nucleotide sequence ID" value="XM_068068666.1"/>
</dbReference>
<dbReference type="EMBL" id="MIGC01004804">
    <property type="protein sequence ID" value="PHJ17640.1"/>
    <property type="molecule type" value="Genomic_DNA"/>
</dbReference>
<accession>A0A2C6K8T4</accession>
<feature type="region of interest" description="Disordered" evidence="1">
    <location>
        <begin position="593"/>
        <end position="623"/>
    </location>
</feature>
<evidence type="ECO:0000313" key="3">
    <source>
        <dbReference type="Proteomes" id="UP000221165"/>
    </source>
</evidence>
<feature type="compositionally biased region" description="Basic and acidic residues" evidence="1">
    <location>
        <begin position="55"/>
        <end position="67"/>
    </location>
</feature>
<feature type="region of interest" description="Disordered" evidence="1">
    <location>
        <begin position="1"/>
        <end position="21"/>
    </location>
</feature>
<feature type="compositionally biased region" description="Acidic residues" evidence="1">
    <location>
        <begin position="614"/>
        <end position="623"/>
    </location>
</feature>
<feature type="region of interest" description="Disordered" evidence="1">
    <location>
        <begin position="183"/>
        <end position="245"/>
    </location>
</feature>
<sequence>MEGNSPERDVPPRSRGNLNSSYISSTELSSFLENEEASASVSVAGRKGFPAVQANRDDVRVTERDAGGGENESSGSRKRNRVPYPLRGKIGEYRTHRGRPLTLSLLVLSLLFLILRRLVVKCGYLFSKPHDPGNIETFTEGSVHRLLASVGVGNEEGGEQATSPPSSLTPSLEACTKEEQEVIFSSPSMSSEGTREAEEQLTGQETFAAPEGIEVQDRGRKRKTRHEADEDDHMGASPPSKQSRRDLSEVLRAYPHILAVLLEPLSSDDTTSPTKSERQAEEEAGPSVAPGAARQAAVVQELSDSEDEGEPERLLARPVGEEGIPLTDEGPGTSAQDEHIDVEDYDDEDDDFLSKADVSLDPASVQLFRRYAGPYLSSIILDTPEKQAQWIKSGLAFTPTQHSIRQGFIQLKRTSNKNLTALLHIFKSLLMLQFYIVRAVLVSRAHFHSMDKAVMARLRRAQVFMETALLRTGIPPAYIYPAQTFLTQLVAGLSRPLNFVALLRARGQEELPKPQRGNNAKSQEEGRKSQKGDNPIAKQLAADRSVLLHMVGEQSWVPALTRWLSRQPPDFAEAVPRESAVGKLMRLWSLLPDEETSSSTGTHSEDTSPTDWTGETEEDWLDTEDPNRTANAQLVPVYLGKAYKPLASLRDLLPIFRPLLTPEVVSLHPYAVHGPDGIRWREQMGAILVSLRGALWFRLKSLRDLQHKKDAAMQSLLRVLALTDFALSQARFAMETRPEIKEDADFLWACSRAERSAYYAWARIGLYRKATAWARRGLAAIVAGTLYHPHRTQTERQIASEPSLVMRDLKTRLAGIDIARQLAEWMRQNPDPSAAIDIVTHSRLFRHFAQAESRGKSIINLSC</sequence>
<protein>
    <submittedName>
        <fullName evidence="2">Uncharacterized protein</fullName>
    </submittedName>
</protein>
<organism evidence="2 3">
    <name type="scientific">Cystoisospora suis</name>
    <dbReference type="NCBI Taxonomy" id="483139"/>
    <lineage>
        <taxon>Eukaryota</taxon>
        <taxon>Sar</taxon>
        <taxon>Alveolata</taxon>
        <taxon>Apicomplexa</taxon>
        <taxon>Conoidasida</taxon>
        <taxon>Coccidia</taxon>
        <taxon>Eucoccidiorida</taxon>
        <taxon>Eimeriorina</taxon>
        <taxon>Sarcocystidae</taxon>
        <taxon>Cystoisospora</taxon>
    </lineage>
</organism>